<dbReference type="Pfam" id="PF00534">
    <property type="entry name" value="Glycos_transf_1"/>
    <property type="match status" value="1"/>
</dbReference>
<dbReference type="FunFam" id="3.40.50.2000:FF:000119">
    <property type="entry name" value="Glycosyl transferase group 1"/>
    <property type="match status" value="1"/>
</dbReference>
<protein>
    <submittedName>
        <fullName evidence="3">Glycosyl transferase, group 1</fullName>
    </submittedName>
</protein>
<evidence type="ECO:0000313" key="3">
    <source>
        <dbReference type="EMBL" id="KLU02043.1"/>
    </source>
</evidence>
<dbReference type="SUPFAM" id="SSF53756">
    <property type="entry name" value="UDP-Glycosyltransferase/glycogen phosphorylase"/>
    <property type="match status" value="1"/>
</dbReference>
<keyword evidence="1 3" id="KW-0808">Transferase</keyword>
<dbReference type="PATRIC" id="fig|595434.4.peg.5571"/>
<reference evidence="3" key="1">
    <citation type="submission" date="2015-05" db="EMBL/GenBank/DDBJ databases">
        <title>Permanent draft genome of Rhodopirellula islandicus K833.</title>
        <authorList>
            <person name="Kizina J."/>
            <person name="Richter M."/>
            <person name="Glockner F.O."/>
            <person name="Harder J."/>
        </authorList>
    </citation>
    <scope>NUCLEOTIDE SEQUENCE [LARGE SCALE GENOMIC DNA]</scope>
    <source>
        <strain evidence="3">K833</strain>
    </source>
</reference>
<dbReference type="CDD" id="cd03809">
    <property type="entry name" value="GT4_MtfB-like"/>
    <property type="match status" value="1"/>
</dbReference>
<gene>
    <name evidence="3" type="ORF">RISK_005869</name>
</gene>
<dbReference type="InterPro" id="IPR001296">
    <property type="entry name" value="Glyco_trans_1"/>
</dbReference>
<dbReference type="PANTHER" id="PTHR46401">
    <property type="entry name" value="GLYCOSYLTRANSFERASE WBBK-RELATED"/>
    <property type="match status" value="1"/>
</dbReference>
<proteinExistence type="predicted"/>
<dbReference type="GO" id="GO:0009103">
    <property type="term" value="P:lipopolysaccharide biosynthetic process"/>
    <property type="evidence" value="ECO:0007669"/>
    <property type="project" value="TreeGrafter"/>
</dbReference>
<dbReference type="EMBL" id="LECT01000046">
    <property type="protein sequence ID" value="KLU02043.1"/>
    <property type="molecule type" value="Genomic_DNA"/>
</dbReference>
<evidence type="ECO:0000259" key="2">
    <source>
        <dbReference type="Pfam" id="PF00534"/>
    </source>
</evidence>
<dbReference type="Proteomes" id="UP000036367">
    <property type="component" value="Unassembled WGS sequence"/>
</dbReference>
<evidence type="ECO:0000313" key="4">
    <source>
        <dbReference type="Proteomes" id="UP000036367"/>
    </source>
</evidence>
<keyword evidence="4" id="KW-1185">Reference proteome</keyword>
<dbReference type="GO" id="GO:0016757">
    <property type="term" value="F:glycosyltransferase activity"/>
    <property type="evidence" value="ECO:0007669"/>
    <property type="project" value="InterPro"/>
</dbReference>
<organism evidence="3 4">
    <name type="scientific">Rhodopirellula islandica</name>
    <dbReference type="NCBI Taxonomy" id="595434"/>
    <lineage>
        <taxon>Bacteria</taxon>
        <taxon>Pseudomonadati</taxon>
        <taxon>Planctomycetota</taxon>
        <taxon>Planctomycetia</taxon>
        <taxon>Pirellulales</taxon>
        <taxon>Pirellulaceae</taxon>
        <taxon>Rhodopirellula</taxon>
    </lineage>
</organism>
<dbReference type="AlphaFoldDB" id="A0A0J1B612"/>
<accession>A0A0J1B612</accession>
<evidence type="ECO:0000256" key="1">
    <source>
        <dbReference type="ARBA" id="ARBA00022679"/>
    </source>
</evidence>
<name>A0A0J1B612_RHOIS</name>
<dbReference type="STRING" id="595434.RISK_005869"/>
<comment type="caution">
    <text evidence="3">The sequence shown here is derived from an EMBL/GenBank/DDBJ whole genome shotgun (WGS) entry which is preliminary data.</text>
</comment>
<dbReference type="Gene3D" id="3.40.50.2000">
    <property type="entry name" value="Glycogen Phosphorylase B"/>
    <property type="match status" value="1"/>
</dbReference>
<sequence>MRKHLVKFLTDPSHLPIIYIVTAQVNDRTQRRILIDGTKLADSASDGIRRFVSGLLGAMRSVAVQHPEWAVDVHVGSRIIPLAEIDSWLTLPEPQPTGAAQFLRGALNLIRLRHQMRTTHYDVVHQTMPNTFDTFRRFRGARLVTVHDLSHLACPQWQAAVNSESLERGLRDAIERNAWFSTDTDFIRQEMISRCGLSNSAVTGAGCDRSLFHSQYSQEAKDAVRPKYSLPDAPFLLSVGTLEPRKNLLGTVRAYRRLLETNPQTPLELVIVGKYGWGDLDEVYAAAKDCDRIHWLGSVPDEDLPLIYSQAEALSYVSHYEGFGLPPLESMNCGVPVIYGAGTAVAEVVADAGWAADPNDVEQICDCFVELVTQPDLREERSRKAIARAELFDWQRVAEAMWEQYMLVAESPASRLAG</sequence>
<dbReference type="PANTHER" id="PTHR46401:SF2">
    <property type="entry name" value="GLYCOSYLTRANSFERASE WBBK-RELATED"/>
    <property type="match status" value="1"/>
</dbReference>
<feature type="domain" description="Glycosyl transferase family 1" evidence="2">
    <location>
        <begin position="225"/>
        <end position="386"/>
    </location>
</feature>